<comment type="cofactor">
    <cofactor evidence="1 15">
        <name>Zn(2+)</name>
        <dbReference type="ChEBI" id="CHEBI:29105"/>
    </cofactor>
</comment>
<dbReference type="InterPro" id="IPR009080">
    <property type="entry name" value="tRNAsynth_Ia_anticodon-bd"/>
</dbReference>
<dbReference type="EC" id="6.1.1.5" evidence="15"/>
<dbReference type="InterPro" id="IPR014729">
    <property type="entry name" value="Rossmann-like_a/b/a_fold"/>
</dbReference>
<comment type="catalytic activity">
    <reaction evidence="14 15">
        <text>tRNA(Ile) + L-isoleucine + ATP = L-isoleucyl-tRNA(Ile) + AMP + diphosphate</text>
        <dbReference type="Rhea" id="RHEA:11060"/>
        <dbReference type="Rhea" id="RHEA-COMP:9666"/>
        <dbReference type="Rhea" id="RHEA-COMP:9695"/>
        <dbReference type="ChEBI" id="CHEBI:30616"/>
        <dbReference type="ChEBI" id="CHEBI:33019"/>
        <dbReference type="ChEBI" id="CHEBI:58045"/>
        <dbReference type="ChEBI" id="CHEBI:78442"/>
        <dbReference type="ChEBI" id="CHEBI:78528"/>
        <dbReference type="ChEBI" id="CHEBI:456215"/>
        <dbReference type="EC" id="6.1.1.5"/>
    </reaction>
</comment>
<dbReference type="InterPro" id="IPR002301">
    <property type="entry name" value="Ile-tRNA-ligase"/>
</dbReference>
<feature type="short sequence motif" description="'HIGH' region" evidence="15">
    <location>
        <begin position="42"/>
        <end position="52"/>
    </location>
</feature>
<dbReference type="GO" id="GO:0005524">
    <property type="term" value="F:ATP binding"/>
    <property type="evidence" value="ECO:0007669"/>
    <property type="project" value="UniProtKB-UniRule"/>
</dbReference>
<dbReference type="PANTHER" id="PTHR42780:SF1">
    <property type="entry name" value="ISOLEUCINE--TRNA LIGASE, CYTOPLASMIC"/>
    <property type="match status" value="1"/>
</dbReference>
<gene>
    <name evidence="15 18" type="primary">ileS</name>
    <name evidence="18" type="ordered locus">SAUSA300_pUSA030003</name>
</gene>
<dbReference type="PRINTS" id="PR00984">
    <property type="entry name" value="TRNASYNTHILE"/>
</dbReference>
<comment type="similarity">
    <text evidence="3 15">Belongs to the class-I aminoacyl-tRNA synthetase family. IleS type 2 subfamily.</text>
</comment>
<dbReference type="SUPFAM" id="SSF52374">
    <property type="entry name" value="Nucleotidylyl transferase"/>
    <property type="match status" value="1"/>
</dbReference>
<geneLocation type="plasmid" evidence="18 19">
    <name>pUSA03</name>
</geneLocation>
<accession>A0A0H2XKQ5</accession>
<keyword evidence="8 15" id="KW-0547">Nucleotide-binding</keyword>
<sequence>MTKKYLNTQNEISAFWNTQKIFKKSIDNRKGQESFVFYDGPPTANGLPHAGHVLGRVIKDLVARLKTMQGFYVERKAGWDTHGLPVELEVEKKIGIKGKQDIEKYGIENFINECKKSVFNYEKEWRDFSKDLGYWVDMDSPYITLENNYIESVWNILSTFHKKGLLYKGHKVTPYCTHDQTALSSHEVAQGYKNVKDLSAVVKFQLTNSKDTYFLSWTTTPWTLPANVALAINKDLNYSKIRVENEYYILATDLINSIITEKYEIIDTFSGSNLINLKYIPPFESDGLVNAYYVVDGEFVTNSEGTGIVHIAPAHGEDDYQLVLERDLDFLNVITREGVYNDRFPELVGNKAKNSDIEIIKLLSKKQLLYKKQKYEHNYPHCWRCGNPLIYYAMEGWFIKTTNFKNEIINNNNNIEWFPSHIKEGRMGNFLENMVDWNIGRNRYWGTPLNVWICNDCNHEYAPSSIKDLQNNSINKIDEDIELHRPYVDNITLSCPKCNGKMSRVEEVIDVWFDSGSMPFAQHHYPFDNQKIFNQHFPADFIAEGVDQTRGWFYSLLVISTILKGKSSYKRALSLGHILDSNGKKMSKSKGNVINPTELINKYGADSLRWALISDSAPWNNKRFSENIVAQTKSKFIDTLDNIYKFYNMYNKIDHYNPNNEITKSRNTLDNWALSRLNTLIKESNIYVNNYDFTSAARLINEYTNTISNWYIRRSRGRFWEQGISNDKKDAYNTLYEILTTLSRLVAPFVPFISEKIHYNLTGKSVHLQDYPQYKESFINQALEDEMHTVIKIVELSRQARKNADLKIKQPLSKMVIKPNSQLNLSFLPNYYSIIKDELNIKNIELTDNINDYITYELKLNFSSVGPKLGNKTKNIQTLIDSLSEYDKKSLIESNNFKSLSSDAELTKDDFIIKTLPKDSYQLSEDNDCVILLDKNLSPELIREGHARELIRLIQQLRKKKNLPINQRIDIYIGVTGELLESIKTNKNMFKENLLIKNIHLNVIDEYENTIHFNNKEIKISLLY</sequence>
<comment type="subcellular location">
    <subcellularLocation>
        <location evidence="2 15">Cytoplasm</location>
    </subcellularLocation>
</comment>
<evidence type="ECO:0000256" key="15">
    <source>
        <dbReference type="HAMAP-Rule" id="MF_02003"/>
    </source>
</evidence>
<comment type="subunit">
    <text evidence="4 15">Monomer.</text>
</comment>
<feature type="domain" description="Methionyl/Valyl/Leucyl/Isoleucyl-tRNA synthetase anticodon-binding" evidence="17">
    <location>
        <begin position="670"/>
        <end position="814"/>
    </location>
</feature>
<evidence type="ECO:0000256" key="6">
    <source>
        <dbReference type="ARBA" id="ARBA00022598"/>
    </source>
</evidence>
<feature type="short sequence motif" description="'KMSKS' region" evidence="15">
    <location>
        <begin position="585"/>
        <end position="589"/>
    </location>
</feature>
<dbReference type="HOGENOM" id="CLU_001493_1_1_9"/>
<evidence type="ECO:0000259" key="17">
    <source>
        <dbReference type="Pfam" id="PF08264"/>
    </source>
</evidence>
<dbReference type="Gene3D" id="3.40.50.620">
    <property type="entry name" value="HUPs"/>
    <property type="match status" value="2"/>
</dbReference>
<keyword evidence="9 15" id="KW-0862">Zinc</keyword>
<evidence type="ECO:0000313" key="19">
    <source>
        <dbReference type="Proteomes" id="UP000001939"/>
    </source>
</evidence>
<evidence type="ECO:0000256" key="8">
    <source>
        <dbReference type="ARBA" id="ARBA00022741"/>
    </source>
</evidence>
<dbReference type="Pfam" id="PF08264">
    <property type="entry name" value="Anticodon_1"/>
    <property type="match status" value="1"/>
</dbReference>
<dbReference type="InterPro" id="IPR013155">
    <property type="entry name" value="M/V/L/I-tRNA-synth_anticd-bd"/>
</dbReference>
<dbReference type="GO" id="GO:0000049">
    <property type="term" value="F:tRNA binding"/>
    <property type="evidence" value="ECO:0007669"/>
    <property type="project" value="InterPro"/>
</dbReference>
<name>A0A0H2XKQ5_STAA3</name>
<keyword evidence="7 15" id="KW-0479">Metal-binding</keyword>
<keyword evidence="11 15" id="KW-0648">Protein biosynthesis</keyword>
<evidence type="ECO:0000256" key="2">
    <source>
        <dbReference type="ARBA" id="ARBA00004496"/>
    </source>
</evidence>
<evidence type="ECO:0000256" key="7">
    <source>
        <dbReference type="ARBA" id="ARBA00022723"/>
    </source>
</evidence>
<dbReference type="GO" id="GO:0002161">
    <property type="term" value="F:aminoacyl-tRNA deacylase activity"/>
    <property type="evidence" value="ECO:0007669"/>
    <property type="project" value="InterPro"/>
</dbReference>
<evidence type="ECO:0000256" key="13">
    <source>
        <dbReference type="ARBA" id="ARBA00025217"/>
    </source>
</evidence>
<evidence type="ECO:0000259" key="16">
    <source>
        <dbReference type="Pfam" id="PF00133"/>
    </source>
</evidence>
<dbReference type="NCBIfam" id="TIGR00392">
    <property type="entry name" value="ileS"/>
    <property type="match status" value="1"/>
</dbReference>
<dbReference type="SUPFAM" id="SSF50677">
    <property type="entry name" value="ValRS/IleRS/LeuRS editing domain"/>
    <property type="match status" value="1"/>
</dbReference>
<dbReference type="Gene3D" id="1.10.730.10">
    <property type="entry name" value="Isoleucyl-tRNA Synthetase, Domain 1"/>
    <property type="match status" value="1"/>
</dbReference>
<dbReference type="AlphaFoldDB" id="A0A0H2XKQ5"/>
<dbReference type="GO" id="GO:0008270">
    <property type="term" value="F:zinc ion binding"/>
    <property type="evidence" value="ECO:0007669"/>
    <property type="project" value="UniProtKB-UniRule"/>
</dbReference>
<dbReference type="CDD" id="cd07961">
    <property type="entry name" value="Anticodon_Ia_Ile_ABEc"/>
    <property type="match status" value="1"/>
</dbReference>
<dbReference type="Proteomes" id="UP000001939">
    <property type="component" value="Plasmid pUSA03"/>
</dbReference>
<reference evidence="18 19" key="1">
    <citation type="journal article" date="2006" name="Lancet">
        <title>Complete genome sequence of USA300, an epidemic clone of community-acquired meticillin-resistant Staphylococcus aureus.</title>
        <authorList>
            <person name="Diep B.A."/>
            <person name="Gill S.R."/>
            <person name="Chang R.F."/>
            <person name="Phan T.H."/>
            <person name="Chen J.H."/>
            <person name="Davidson M.G."/>
            <person name="Lin F."/>
            <person name="Lin J."/>
            <person name="Carleton H.A."/>
            <person name="Mongodin E.F."/>
            <person name="Sensabaugh G.F."/>
            <person name="Perdreau-Remington F."/>
        </authorList>
    </citation>
    <scope>NUCLEOTIDE SEQUENCE [LARGE SCALE GENOMIC DNA]</scope>
    <source>
        <strain evidence="19">USA300</strain>
        <plasmid evidence="18">pUSA03</plasmid>
    </source>
</reference>
<dbReference type="Pfam" id="PF19302">
    <property type="entry name" value="DUF5915"/>
    <property type="match status" value="1"/>
</dbReference>
<evidence type="ECO:0000256" key="10">
    <source>
        <dbReference type="ARBA" id="ARBA00022840"/>
    </source>
</evidence>
<dbReference type="InterPro" id="IPR033709">
    <property type="entry name" value="Anticodon_Ile_ABEc"/>
</dbReference>
<dbReference type="InterPro" id="IPR023586">
    <property type="entry name" value="Ile-tRNA-ligase_type2"/>
</dbReference>
<proteinExistence type="inferred from homology"/>
<dbReference type="Pfam" id="PF00133">
    <property type="entry name" value="tRNA-synt_1"/>
    <property type="match status" value="1"/>
</dbReference>
<dbReference type="EMBL" id="CP000258">
    <property type="protein sequence ID" value="ABD22976.1"/>
    <property type="molecule type" value="Genomic_DNA"/>
</dbReference>
<dbReference type="CDD" id="cd00818">
    <property type="entry name" value="IleRS_core"/>
    <property type="match status" value="1"/>
</dbReference>
<keyword evidence="6 15" id="KW-0436">Ligase</keyword>
<organism evidence="18 19">
    <name type="scientific">Staphylococcus aureus (strain USA300)</name>
    <dbReference type="NCBI Taxonomy" id="367830"/>
    <lineage>
        <taxon>Bacteria</taxon>
        <taxon>Bacillati</taxon>
        <taxon>Bacillota</taxon>
        <taxon>Bacilli</taxon>
        <taxon>Bacillales</taxon>
        <taxon>Staphylococcaceae</taxon>
        <taxon>Staphylococcus</taxon>
    </lineage>
</organism>
<comment type="function">
    <text evidence="13 15">Catalyzes the attachment of isoleucine to tRNA(Ile). As IleRS can inadvertently accommodate and process structurally similar amino acids such as valine, to avoid such errors it has two additional distinct tRNA(Ile)-dependent editing activities. One activity is designated as 'pretransfer' editing and involves the hydrolysis of activated Val-AMP. The other activity is designated 'posttransfer' editing and involves deacylation of mischarged Val-tRNA(Ile).</text>
</comment>
<dbReference type="PANTHER" id="PTHR42780">
    <property type="entry name" value="SOLEUCYL-TRNA SYNTHETASE"/>
    <property type="match status" value="1"/>
</dbReference>
<evidence type="ECO:0000256" key="14">
    <source>
        <dbReference type="ARBA" id="ARBA00048359"/>
    </source>
</evidence>
<dbReference type="PROSITE" id="PS00178">
    <property type="entry name" value="AA_TRNA_LIGASE_I"/>
    <property type="match status" value="1"/>
</dbReference>
<dbReference type="SUPFAM" id="SSF47323">
    <property type="entry name" value="Anticodon-binding domain of a subclass of class I aminoacyl-tRNA synthetases"/>
    <property type="match status" value="2"/>
</dbReference>
<feature type="binding site" evidence="15">
    <location>
        <position position="588"/>
    </location>
    <ligand>
        <name>ATP</name>
        <dbReference type="ChEBI" id="CHEBI:30616"/>
    </ligand>
</feature>
<comment type="domain">
    <text evidence="15">IleRS has two distinct active sites: one for aminoacylation and one for editing. The misactivated valine is translocated from the active site to the editing site, which sterically excludes the correctly activated isoleucine. The single editing site contains two valyl binding pockets, one specific for each substrate (Val-AMP or Val-tRNA(Ile)).</text>
</comment>
<dbReference type="FunFam" id="3.40.50.620:FF:000075">
    <property type="entry name" value="Isoleucine--tRNA ligase"/>
    <property type="match status" value="1"/>
</dbReference>
<dbReference type="NCBIfam" id="NF000257">
    <property type="entry name" value="MupA"/>
    <property type="match status" value="1"/>
</dbReference>
<keyword evidence="18" id="KW-0614">Plasmid</keyword>
<evidence type="ECO:0000256" key="11">
    <source>
        <dbReference type="ARBA" id="ARBA00022917"/>
    </source>
</evidence>
<keyword evidence="5 15" id="KW-0963">Cytoplasm</keyword>
<dbReference type="FunFam" id="3.40.50.620:FF:000063">
    <property type="entry name" value="Isoleucine--tRNA ligase"/>
    <property type="match status" value="1"/>
</dbReference>
<dbReference type="GO" id="GO:0006428">
    <property type="term" value="P:isoleucyl-tRNA aminoacylation"/>
    <property type="evidence" value="ECO:0007669"/>
    <property type="project" value="UniProtKB-UniRule"/>
</dbReference>
<dbReference type="InterPro" id="IPR002300">
    <property type="entry name" value="aa-tRNA-synth_Ia"/>
</dbReference>
<evidence type="ECO:0000256" key="5">
    <source>
        <dbReference type="ARBA" id="ARBA00022490"/>
    </source>
</evidence>
<evidence type="ECO:0000256" key="12">
    <source>
        <dbReference type="ARBA" id="ARBA00023146"/>
    </source>
</evidence>
<dbReference type="InterPro" id="IPR009008">
    <property type="entry name" value="Val/Leu/Ile-tRNA-synth_edit"/>
</dbReference>
<evidence type="ECO:0000256" key="1">
    <source>
        <dbReference type="ARBA" id="ARBA00001947"/>
    </source>
</evidence>
<keyword evidence="10 15" id="KW-0067">ATP-binding</keyword>
<dbReference type="KEGG" id="saa:SAUSA300_pUSA0303"/>
<dbReference type="GO" id="GO:0004822">
    <property type="term" value="F:isoleucine-tRNA ligase activity"/>
    <property type="evidence" value="ECO:0007669"/>
    <property type="project" value="UniProtKB-UniRule"/>
</dbReference>
<protein>
    <recommendedName>
        <fullName evidence="15">Isoleucine--tRNA ligase</fullName>
        <ecNumber evidence="15">6.1.1.5</ecNumber>
    </recommendedName>
    <alternativeName>
        <fullName evidence="15">Isoleucyl-tRNA synthetase</fullName>
        <shortName evidence="15">IleRS</shortName>
    </alternativeName>
</protein>
<evidence type="ECO:0000256" key="3">
    <source>
        <dbReference type="ARBA" id="ARBA00007078"/>
    </source>
</evidence>
<dbReference type="InterPro" id="IPR001412">
    <property type="entry name" value="aa-tRNA-synth_I_CS"/>
</dbReference>
<dbReference type="HAMAP" id="MF_02003">
    <property type="entry name" value="Ile_tRNA_synth_type2"/>
    <property type="match status" value="1"/>
</dbReference>
<dbReference type="GO" id="GO:0005737">
    <property type="term" value="C:cytoplasm"/>
    <property type="evidence" value="ECO:0007669"/>
    <property type="project" value="UniProtKB-SubCell"/>
</dbReference>
<evidence type="ECO:0000256" key="4">
    <source>
        <dbReference type="ARBA" id="ARBA00011245"/>
    </source>
</evidence>
<feature type="domain" description="Aminoacyl-tRNA synthetase class Ia" evidence="16">
    <location>
        <begin position="13"/>
        <end position="616"/>
    </location>
</feature>
<keyword evidence="12 15" id="KW-0030">Aminoacyl-tRNA synthetase</keyword>
<evidence type="ECO:0000313" key="18">
    <source>
        <dbReference type="EMBL" id="ABD22976.1"/>
    </source>
</evidence>
<evidence type="ECO:0000256" key="9">
    <source>
        <dbReference type="ARBA" id="ARBA00022833"/>
    </source>
</evidence>
<dbReference type="SMR" id="A0A0H2XKQ5"/>